<dbReference type="STRING" id="30069.A0A182YTG0"/>
<accession>A0A182YTG0</accession>
<dbReference type="InterPro" id="IPR050951">
    <property type="entry name" value="Retrovirus_Pol_polyprotein"/>
</dbReference>
<protein>
    <submittedName>
        <fullName evidence="1">Uncharacterized protein</fullName>
    </submittedName>
</protein>
<dbReference type="Gene3D" id="3.10.10.10">
    <property type="entry name" value="HIV Type 1 Reverse Transcriptase, subunit A, domain 1"/>
    <property type="match status" value="1"/>
</dbReference>
<reference evidence="2" key="1">
    <citation type="journal article" date="2014" name="Genome Biol.">
        <title>Genome analysis of a major urban malaria vector mosquito, Anopheles stephensi.</title>
        <authorList>
            <person name="Jiang X."/>
            <person name="Peery A."/>
            <person name="Hall A.B."/>
            <person name="Sharma A."/>
            <person name="Chen X.G."/>
            <person name="Waterhouse R.M."/>
            <person name="Komissarov A."/>
            <person name="Riehle M.M."/>
            <person name="Shouche Y."/>
            <person name="Sharakhova M.V."/>
            <person name="Lawson D."/>
            <person name="Pakpour N."/>
            <person name="Arensburger P."/>
            <person name="Davidson V.L."/>
            <person name="Eiglmeier K."/>
            <person name="Emrich S."/>
            <person name="George P."/>
            <person name="Kennedy R.C."/>
            <person name="Mane S.P."/>
            <person name="Maslen G."/>
            <person name="Oringanje C."/>
            <person name="Qi Y."/>
            <person name="Settlage R."/>
            <person name="Tojo M."/>
            <person name="Tubio J.M."/>
            <person name="Unger M.F."/>
            <person name="Wang B."/>
            <person name="Vernick K.D."/>
            <person name="Ribeiro J.M."/>
            <person name="James A.A."/>
            <person name="Michel K."/>
            <person name="Riehle M.A."/>
            <person name="Luckhart S."/>
            <person name="Sharakhov I.V."/>
            <person name="Tu Z."/>
        </authorList>
    </citation>
    <scope>NUCLEOTIDE SEQUENCE [LARGE SCALE GENOMIC DNA]</scope>
    <source>
        <strain evidence="2">Indian</strain>
    </source>
</reference>
<keyword evidence="2" id="KW-1185">Reference proteome</keyword>
<name>A0A182YTG0_ANOST</name>
<dbReference type="VEuPathDB" id="VectorBase:ASTE008517"/>
<dbReference type="PANTHER" id="PTHR37984">
    <property type="entry name" value="PROTEIN CBG26694"/>
    <property type="match status" value="1"/>
</dbReference>
<dbReference type="InterPro" id="IPR043502">
    <property type="entry name" value="DNA/RNA_pol_sf"/>
</dbReference>
<organism evidence="1 2">
    <name type="scientific">Anopheles stephensi</name>
    <name type="common">Indo-Pakistan malaria mosquito</name>
    <dbReference type="NCBI Taxonomy" id="30069"/>
    <lineage>
        <taxon>Eukaryota</taxon>
        <taxon>Metazoa</taxon>
        <taxon>Ecdysozoa</taxon>
        <taxon>Arthropoda</taxon>
        <taxon>Hexapoda</taxon>
        <taxon>Insecta</taxon>
        <taxon>Pterygota</taxon>
        <taxon>Neoptera</taxon>
        <taxon>Endopterygota</taxon>
        <taxon>Diptera</taxon>
        <taxon>Nematocera</taxon>
        <taxon>Culicoidea</taxon>
        <taxon>Culicidae</taxon>
        <taxon>Anophelinae</taxon>
        <taxon>Anopheles</taxon>
    </lineage>
</organism>
<dbReference type="AlphaFoldDB" id="A0A182YTG0"/>
<dbReference type="VEuPathDB" id="VectorBase:ASTEI11746"/>
<dbReference type="OMA" id="FLTINSH"/>
<dbReference type="Proteomes" id="UP000076408">
    <property type="component" value="Unassembled WGS sequence"/>
</dbReference>
<dbReference type="EnsemblMetazoa" id="ASTEI11746-RA">
    <property type="protein sequence ID" value="ASTEI11746-PA"/>
    <property type="gene ID" value="ASTEI11746"/>
</dbReference>
<evidence type="ECO:0000313" key="2">
    <source>
        <dbReference type="Proteomes" id="UP000076408"/>
    </source>
</evidence>
<proteinExistence type="predicted"/>
<evidence type="ECO:0000313" key="1">
    <source>
        <dbReference type="EnsemblMetazoa" id="ASTEI11746-PA"/>
    </source>
</evidence>
<dbReference type="SUPFAM" id="SSF56672">
    <property type="entry name" value="DNA/RNA polymerases"/>
    <property type="match status" value="1"/>
</dbReference>
<reference evidence="1" key="2">
    <citation type="submission" date="2020-05" db="UniProtKB">
        <authorList>
            <consortium name="EnsemblMetazoa"/>
        </authorList>
    </citation>
    <scope>IDENTIFICATION</scope>
    <source>
        <strain evidence="1">Indian</strain>
    </source>
</reference>
<dbReference type="PANTHER" id="PTHR37984:SF5">
    <property type="entry name" value="PROTEIN NYNRIN-LIKE"/>
    <property type="match status" value="1"/>
</dbReference>
<sequence>MEKIDIVLKQSAVPIFHKPYTVPFKCRENVEEINHMVKKGIIVPVRSSTWASPIVITPKQDGTIRICLDGKATLNRFICTEHYPLPAIEDILANLSNFKFYCKIDLTVAYLQ</sequence>
<dbReference type="VEuPathDB" id="VectorBase:ASTEI20_040733"/>
<dbReference type="GO" id="GO:0071897">
    <property type="term" value="P:DNA biosynthetic process"/>
    <property type="evidence" value="ECO:0007669"/>
    <property type="project" value="UniProtKB-ARBA"/>
</dbReference>